<accession>A0ABR5AU43</accession>
<evidence type="ECO:0000256" key="5">
    <source>
        <dbReference type="ARBA" id="ARBA00022729"/>
    </source>
</evidence>
<dbReference type="EMBL" id="JXLP01000009">
    <property type="protein sequence ID" value="KIL78257.1"/>
    <property type="molecule type" value="Genomic_DNA"/>
</dbReference>
<name>A0ABR5AU43_BACBA</name>
<dbReference type="InterPro" id="IPR028055">
    <property type="entry name" value="YidC/Oxa/ALB_C"/>
</dbReference>
<comment type="subcellular location">
    <subcellularLocation>
        <location evidence="1 12">Cell membrane</location>
        <topology evidence="1 12">Multi-pass membrane protein</topology>
    </subcellularLocation>
</comment>
<feature type="transmembrane region" description="Helical" evidence="12">
    <location>
        <begin position="147"/>
        <end position="169"/>
    </location>
</feature>
<dbReference type="InterPro" id="IPR047196">
    <property type="entry name" value="YidC_ALB_C"/>
</dbReference>
<evidence type="ECO:0000313" key="15">
    <source>
        <dbReference type="Proteomes" id="UP000031982"/>
    </source>
</evidence>
<dbReference type="PANTHER" id="PTHR12428:SF65">
    <property type="entry name" value="CYTOCHROME C OXIDASE ASSEMBLY PROTEIN COX18, MITOCHONDRIAL"/>
    <property type="match status" value="1"/>
</dbReference>
<feature type="domain" description="Membrane insertase YidC/Oxa/ALB C-terminal" evidence="13">
    <location>
        <begin position="78"/>
        <end position="261"/>
    </location>
</feature>
<dbReference type="CDD" id="cd20070">
    <property type="entry name" value="5TM_YidC_Alb3"/>
    <property type="match status" value="1"/>
</dbReference>
<organism evidence="14 15">
    <name type="scientific">Bacillus badius</name>
    <dbReference type="NCBI Taxonomy" id="1455"/>
    <lineage>
        <taxon>Bacteria</taxon>
        <taxon>Bacillati</taxon>
        <taxon>Bacillota</taxon>
        <taxon>Bacilli</taxon>
        <taxon>Bacillales</taxon>
        <taxon>Bacillaceae</taxon>
        <taxon>Pseudobacillus</taxon>
    </lineage>
</organism>
<dbReference type="Proteomes" id="UP000031982">
    <property type="component" value="Unassembled WGS sequence"/>
</dbReference>
<feature type="transmembrane region" description="Helical" evidence="12">
    <location>
        <begin position="219"/>
        <end position="237"/>
    </location>
</feature>
<gene>
    <name evidence="12" type="primary">yidC</name>
    <name evidence="14" type="ORF">SD77_3937</name>
</gene>
<evidence type="ECO:0000256" key="7">
    <source>
        <dbReference type="ARBA" id="ARBA00022989"/>
    </source>
</evidence>
<keyword evidence="11" id="KW-0449">Lipoprotein</keyword>
<keyword evidence="6 12" id="KW-0653">Protein transport</keyword>
<keyword evidence="9" id="KW-0564">Palmitate</keyword>
<keyword evidence="8 12" id="KW-0472">Membrane</keyword>
<keyword evidence="7 12" id="KW-1133">Transmembrane helix</keyword>
<comment type="function">
    <text evidence="12">Required for the insertion and/or proper folding and/or complex formation of integral membrane proteins into the membrane. Involved in integration of membrane proteins that insert both dependently and independently of the Sec translocase complex, as well as at least some lipoproteins.</text>
</comment>
<comment type="similarity">
    <text evidence="12">Belongs to the OXA1/ALB3/YidC family. Type 2 subfamily.</text>
</comment>
<evidence type="ECO:0000256" key="6">
    <source>
        <dbReference type="ARBA" id="ARBA00022927"/>
    </source>
</evidence>
<keyword evidence="15" id="KW-1185">Reference proteome</keyword>
<evidence type="ECO:0000256" key="1">
    <source>
        <dbReference type="ARBA" id="ARBA00004651"/>
    </source>
</evidence>
<evidence type="ECO:0000256" key="4">
    <source>
        <dbReference type="ARBA" id="ARBA00022692"/>
    </source>
</evidence>
<dbReference type="PRINTS" id="PR01900">
    <property type="entry name" value="YIDCPROTEIN"/>
</dbReference>
<dbReference type="InterPro" id="IPR001708">
    <property type="entry name" value="YidC/ALB3/OXA1/COX18"/>
</dbReference>
<keyword evidence="10 12" id="KW-0143">Chaperone</keyword>
<evidence type="ECO:0000256" key="11">
    <source>
        <dbReference type="ARBA" id="ARBA00023288"/>
    </source>
</evidence>
<keyword evidence="5 12" id="KW-0732">Signal</keyword>
<proteinExistence type="inferred from homology"/>
<evidence type="ECO:0000256" key="2">
    <source>
        <dbReference type="ARBA" id="ARBA00022448"/>
    </source>
</evidence>
<evidence type="ECO:0000256" key="10">
    <source>
        <dbReference type="ARBA" id="ARBA00023186"/>
    </source>
</evidence>
<feature type="transmembrane region" description="Helical" evidence="12">
    <location>
        <begin position="78"/>
        <end position="98"/>
    </location>
</feature>
<evidence type="ECO:0000256" key="12">
    <source>
        <dbReference type="HAMAP-Rule" id="MF_01811"/>
    </source>
</evidence>
<comment type="caution">
    <text evidence="14">The sequence shown here is derived from an EMBL/GenBank/DDBJ whole genome shotgun (WGS) entry which is preliminary data.</text>
</comment>
<evidence type="ECO:0000256" key="8">
    <source>
        <dbReference type="ARBA" id="ARBA00023136"/>
    </source>
</evidence>
<sequence length="272" mass="30661">MINRALEKSRRKGLTRGNKSLNRKMITLILLAVTTMLLAGCTEVNQEITPESKGFWNEFVVYPLSVVIMKTAEAVGSYGWAIIIVTIIIRLIILPLMIKQTKNTKAMQLVQPEMQKIKEKYKSKDAVTQQKMQQETMALLQKHGVNPLAGCFPLIVQMPIIFGFYQAIMRTEAIKQDTFLWFDLGSPDPFFILPLVAGVTTFVQQKIMMAGAMSQNPQMAMMLWLMPIMIIVFAVNLPAALSLYWVVGNVFMIVQTLIINRPETGKTTSVND</sequence>
<dbReference type="NCBIfam" id="TIGR03592">
    <property type="entry name" value="yidC_oxa1_cterm"/>
    <property type="match status" value="1"/>
</dbReference>
<evidence type="ECO:0000256" key="3">
    <source>
        <dbReference type="ARBA" id="ARBA00022475"/>
    </source>
</evidence>
<keyword evidence="2 12" id="KW-0813">Transport</keyword>
<evidence type="ECO:0000313" key="14">
    <source>
        <dbReference type="EMBL" id="KIL78257.1"/>
    </source>
</evidence>
<dbReference type="NCBIfam" id="NF002803">
    <property type="entry name" value="PRK02944.1"/>
    <property type="match status" value="1"/>
</dbReference>
<evidence type="ECO:0000259" key="13">
    <source>
        <dbReference type="Pfam" id="PF02096"/>
    </source>
</evidence>
<protein>
    <recommendedName>
        <fullName evidence="12">Membrane protein insertase YidC</fullName>
    </recommendedName>
    <alternativeName>
        <fullName evidence="12">Foldase YidC</fullName>
    </alternativeName>
    <alternativeName>
        <fullName evidence="12">Membrane integrase YidC</fullName>
    </alternativeName>
    <alternativeName>
        <fullName evidence="12">Membrane protein YidC</fullName>
    </alternativeName>
</protein>
<dbReference type="PANTHER" id="PTHR12428">
    <property type="entry name" value="OXA1"/>
    <property type="match status" value="1"/>
</dbReference>
<dbReference type="InterPro" id="IPR023060">
    <property type="entry name" value="YidC/YidC1/YidC2_Firmicutes"/>
</dbReference>
<dbReference type="HAMAP" id="MF_01811">
    <property type="entry name" value="YidC_type2"/>
    <property type="match status" value="1"/>
</dbReference>
<dbReference type="Pfam" id="PF02096">
    <property type="entry name" value="60KD_IMP"/>
    <property type="match status" value="1"/>
</dbReference>
<keyword evidence="3 12" id="KW-1003">Cell membrane</keyword>
<keyword evidence="4 12" id="KW-0812">Transmembrane</keyword>
<evidence type="ECO:0000256" key="9">
    <source>
        <dbReference type="ARBA" id="ARBA00023139"/>
    </source>
</evidence>
<feature type="transmembrane region" description="Helical" evidence="12">
    <location>
        <begin position="189"/>
        <end position="207"/>
    </location>
</feature>
<reference evidence="14 15" key="1">
    <citation type="submission" date="2015-01" db="EMBL/GenBank/DDBJ databases">
        <title>Genome Assembly of Bacillus badius MTCC 1458.</title>
        <authorList>
            <person name="Verma A."/>
            <person name="Khatri I."/>
            <person name="Mual P."/>
            <person name="Subramanian S."/>
            <person name="Krishnamurthi S."/>
        </authorList>
    </citation>
    <scope>NUCLEOTIDE SEQUENCE [LARGE SCALE GENOMIC DNA]</scope>
    <source>
        <strain evidence="14 15">MTCC 1458</strain>
    </source>
</reference>